<sequence>MAKANYILSAFADEASASFPEQLEALREAGIDRIEIRGVDGTNVSALTDEKAREVRRMLDGAGVGISAIGSPFGKIVVNEGFAEHLEALKRSMEQAKILGANTFRMFSFYPPKGEDIAAYRQQVIDQLGAMLDAADAQDIVLAHENEKGIYGDIPERCLDLVETFGGRLKCIFDPANFIQCGARPADAYPMLKKHIYYFHMKDALLADGSVVPCGMGDGSVPEILKDYGGDETGLTIEPHLKVFAGLNALQGEELHHKYAYSDNRTAFRAAVDAVKSILTDAGYREGEANRWIK</sequence>
<comment type="caution">
    <text evidence="2">The sequence shown here is derived from an EMBL/GenBank/DDBJ whole genome shotgun (WGS) entry which is preliminary data.</text>
</comment>
<dbReference type="Gene3D" id="3.20.20.150">
    <property type="entry name" value="Divalent-metal-dependent TIM barrel enzymes"/>
    <property type="match status" value="1"/>
</dbReference>
<dbReference type="Pfam" id="PF01261">
    <property type="entry name" value="AP_endonuc_2"/>
    <property type="match status" value="1"/>
</dbReference>
<proteinExistence type="predicted"/>
<dbReference type="Proteomes" id="UP000886884">
    <property type="component" value="Unassembled WGS sequence"/>
</dbReference>
<accession>A0A9D1TC14</accession>
<evidence type="ECO:0000313" key="3">
    <source>
        <dbReference type="Proteomes" id="UP000886884"/>
    </source>
</evidence>
<feature type="domain" description="Xylose isomerase-like TIM barrel" evidence="1">
    <location>
        <begin position="23"/>
        <end position="238"/>
    </location>
</feature>
<dbReference type="PANTHER" id="PTHR12110">
    <property type="entry name" value="HYDROXYPYRUVATE ISOMERASE"/>
    <property type="match status" value="1"/>
</dbReference>
<dbReference type="SUPFAM" id="SSF51658">
    <property type="entry name" value="Xylose isomerase-like"/>
    <property type="match status" value="1"/>
</dbReference>
<dbReference type="AlphaFoldDB" id="A0A9D1TC14"/>
<protein>
    <submittedName>
        <fullName evidence="2">Sugar phosphate isomerase/epimerase</fullName>
    </submittedName>
</protein>
<gene>
    <name evidence="2" type="ORF">IAA64_03570</name>
</gene>
<dbReference type="InterPro" id="IPR036237">
    <property type="entry name" value="Xyl_isomerase-like_sf"/>
</dbReference>
<organism evidence="2 3">
    <name type="scientific">Candidatus Ornithocaccomicrobium faecavium</name>
    <dbReference type="NCBI Taxonomy" id="2840890"/>
    <lineage>
        <taxon>Bacteria</taxon>
        <taxon>Bacillati</taxon>
        <taxon>Bacillota</taxon>
        <taxon>Clostridia</taxon>
        <taxon>Candidatus Ornithocaccomicrobium</taxon>
    </lineage>
</organism>
<dbReference type="InterPro" id="IPR013022">
    <property type="entry name" value="Xyl_isomerase-like_TIM-brl"/>
</dbReference>
<evidence type="ECO:0000313" key="2">
    <source>
        <dbReference type="EMBL" id="HIV27025.1"/>
    </source>
</evidence>
<reference evidence="2" key="2">
    <citation type="journal article" date="2021" name="PeerJ">
        <title>Extensive microbial diversity within the chicken gut microbiome revealed by metagenomics and culture.</title>
        <authorList>
            <person name="Gilroy R."/>
            <person name="Ravi A."/>
            <person name="Getino M."/>
            <person name="Pursley I."/>
            <person name="Horton D.L."/>
            <person name="Alikhan N.F."/>
            <person name="Baker D."/>
            <person name="Gharbi K."/>
            <person name="Hall N."/>
            <person name="Watson M."/>
            <person name="Adriaenssens E.M."/>
            <person name="Foster-Nyarko E."/>
            <person name="Jarju S."/>
            <person name="Secka A."/>
            <person name="Antonio M."/>
            <person name="Oren A."/>
            <person name="Chaudhuri R.R."/>
            <person name="La Ragione R."/>
            <person name="Hildebrand F."/>
            <person name="Pallen M.J."/>
        </authorList>
    </citation>
    <scope>NUCLEOTIDE SEQUENCE</scope>
    <source>
        <strain evidence="2">CHK183-6373</strain>
    </source>
</reference>
<dbReference type="InterPro" id="IPR050312">
    <property type="entry name" value="IolE/XylAMocC-like"/>
</dbReference>
<dbReference type="GO" id="GO:0016853">
    <property type="term" value="F:isomerase activity"/>
    <property type="evidence" value="ECO:0007669"/>
    <property type="project" value="UniProtKB-KW"/>
</dbReference>
<keyword evidence="2" id="KW-0413">Isomerase</keyword>
<dbReference type="PANTHER" id="PTHR12110:SF41">
    <property type="entry name" value="INOSOSE DEHYDRATASE"/>
    <property type="match status" value="1"/>
</dbReference>
<dbReference type="EMBL" id="DVOT01000062">
    <property type="protein sequence ID" value="HIV27025.1"/>
    <property type="molecule type" value="Genomic_DNA"/>
</dbReference>
<reference evidence="2" key="1">
    <citation type="submission" date="2020-10" db="EMBL/GenBank/DDBJ databases">
        <authorList>
            <person name="Gilroy R."/>
        </authorList>
    </citation>
    <scope>NUCLEOTIDE SEQUENCE</scope>
    <source>
        <strain evidence="2">CHK183-6373</strain>
    </source>
</reference>
<evidence type="ECO:0000259" key="1">
    <source>
        <dbReference type="Pfam" id="PF01261"/>
    </source>
</evidence>
<name>A0A9D1TC14_9FIRM</name>